<feature type="region of interest" description="Disordered" evidence="1">
    <location>
        <begin position="467"/>
        <end position="487"/>
    </location>
</feature>
<dbReference type="EMBL" id="JAYRBN010000074">
    <property type="protein sequence ID" value="KAL2733274.1"/>
    <property type="molecule type" value="Genomic_DNA"/>
</dbReference>
<evidence type="ECO:0000313" key="3">
    <source>
        <dbReference type="Proteomes" id="UP001607303"/>
    </source>
</evidence>
<sequence>MRDFYSRPRTPRLCPPTKAWEFFLSFPYSRLAIDYETNISTIYGITLADMSKSMNWRRSRREGDEKKAGTCAHVKGIVSGRKRRRHIRNVTRARVRTMKWKRKGGHRYENRARFFDTERRKPAQKPTPTSPTHRSHPKEVRIINLEYLFPSTEKICLSASGASSFSANWRCIKPRLQNAPPSTPSASDISRHDRSCLFRYFKEQNEVLAIDYETNISTIYGITLADMSKSIIWRRRRREREEKKAGTCAHVRGIEFGRERRWHIRKVTRARVRTMKGKRKDGHRVGKPAQKPTPTSPTHRSHPKEIKIMNIESHRVEVAALWDPRANGESTLKSANRDAFPLRELRASQQTGDIAPLSTPSASDISRHDRSCLYFDFKNQNAVLGRTFSRVREHPRACRPSRASHRVEVAALWDPRANGESTLKSANRDAFPLRELRASQQTGDIAPPSTPSASDISRHDRSCLFRFQKSKRSPRSSAMAPKHWTAI</sequence>
<keyword evidence="3" id="KW-1185">Reference proteome</keyword>
<feature type="region of interest" description="Disordered" evidence="1">
    <location>
        <begin position="438"/>
        <end position="457"/>
    </location>
</feature>
<reference evidence="2 3" key="1">
    <citation type="journal article" date="2024" name="Ann. Entomol. Soc. Am.">
        <title>Genomic analyses of the southern and eastern yellowjacket wasps (Hymenoptera: Vespidae) reveal evolutionary signatures of social life.</title>
        <authorList>
            <person name="Catto M.A."/>
            <person name="Caine P.B."/>
            <person name="Orr S.E."/>
            <person name="Hunt B.G."/>
            <person name="Goodisman M.A.D."/>
        </authorList>
    </citation>
    <scope>NUCLEOTIDE SEQUENCE [LARGE SCALE GENOMIC DNA]</scope>
    <source>
        <strain evidence="2">232</strain>
        <tissue evidence="2">Head and thorax</tissue>
    </source>
</reference>
<name>A0ABD2BL22_VESMC</name>
<comment type="caution">
    <text evidence="2">The sequence shown here is derived from an EMBL/GenBank/DDBJ whole genome shotgun (WGS) entry which is preliminary data.</text>
</comment>
<gene>
    <name evidence="2" type="ORF">V1477_014242</name>
</gene>
<dbReference type="AlphaFoldDB" id="A0ABD2BL22"/>
<protein>
    <submittedName>
        <fullName evidence="2">Uncharacterized protein</fullName>
    </submittedName>
</protein>
<evidence type="ECO:0000313" key="2">
    <source>
        <dbReference type="EMBL" id="KAL2733274.1"/>
    </source>
</evidence>
<proteinExistence type="predicted"/>
<dbReference type="Proteomes" id="UP001607303">
    <property type="component" value="Unassembled WGS sequence"/>
</dbReference>
<organism evidence="2 3">
    <name type="scientific">Vespula maculifrons</name>
    <name type="common">Eastern yellow jacket</name>
    <name type="synonym">Wasp</name>
    <dbReference type="NCBI Taxonomy" id="7453"/>
    <lineage>
        <taxon>Eukaryota</taxon>
        <taxon>Metazoa</taxon>
        <taxon>Ecdysozoa</taxon>
        <taxon>Arthropoda</taxon>
        <taxon>Hexapoda</taxon>
        <taxon>Insecta</taxon>
        <taxon>Pterygota</taxon>
        <taxon>Neoptera</taxon>
        <taxon>Endopterygota</taxon>
        <taxon>Hymenoptera</taxon>
        <taxon>Apocrita</taxon>
        <taxon>Aculeata</taxon>
        <taxon>Vespoidea</taxon>
        <taxon>Vespidae</taxon>
        <taxon>Vespinae</taxon>
        <taxon>Vespula</taxon>
    </lineage>
</organism>
<accession>A0ABD2BL22</accession>
<feature type="compositionally biased region" description="Basic residues" evidence="1">
    <location>
        <begin position="272"/>
        <end position="286"/>
    </location>
</feature>
<feature type="region of interest" description="Disordered" evidence="1">
    <location>
        <begin position="116"/>
        <end position="137"/>
    </location>
</feature>
<evidence type="ECO:0000256" key="1">
    <source>
        <dbReference type="SAM" id="MobiDB-lite"/>
    </source>
</evidence>
<feature type="region of interest" description="Disordered" evidence="1">
    <location>
        <begin position="272"/>
        <end position="305"/>
    </location>
</feature>